<accession>A0A1W6SPW3</accession>
<reference evidence="6 7" key="1">
    <citation type="journal article" date="2015" name="Int. J. Syst. Evol. Microbiol.">
        <title>Nitrosospira lacus sp. nov., a psychrotolerant, ammonia-oxidizing bacterium from sandy lake sediment.</title>
        <authorList>
            <person name="Urakawa H."/>
            <person name="Garcia J.C."/>
            <person name="Nielsen J.L."/>
            <person name="Le V.Q."/>
            <person name="Kozlowski J.A."/>
            <person name="Stein L.Y."/>
            <person name="Lim C.K."/>
            <person name="Pommerening-Roser A."/>
            <person name="Martens-Habbena W."/>
            <person name="Stahl D.A."/>
            <person name="Klotz M.G."/>
        </authorList>
    </citation>
    <scope>NUCLEOTIDE SEQUENCE [LARGE SCALE GENOMIC DNA]</scope>
    <source>
        <strain evidence="6 7">APG3</strain>
    </source>
</reference>
<dbReference type="GO" id="GO:0046872">
    <property type="term" value="F:metal ion binding"/>
    <property type="evidence" value="ECO:0007669"/>
    <property type="project" value="UniProtKB-KW"/>
</dbReference>
<organism evidence="6 7">
    <name type="scientific">Nitrosospira lacus</name>
    <dbReference type="NCBI Taxonomy" id="1288494"/>
    <lineage>
        <taxon>Bacteria</taxon>
        <taxon>Pseudomonadati</taxon>
        <taxon>Pseudomonadota</taxon>
        <taxon>Betaproteobacteria</taxon>
        <taxon>Nitrosomonadales</taxon>
        <taxon>Nitrosomonadaceae</taxon>
        <taxon>Nitrosospira</taxon>
    </lineage>
</organism>
<keyword evidence="1" id="KW-0349">Heme</keyword>
<evidence type="ECO:0000313" key="6">
    <source>
        <dbReference type="EMBL" id="ARO87812.1"/>
    </source>
</evidence>
<dbReference type="AlphaFoldDB" id="A0A1W6SPW3"/>
<dbReference type="SUPFAM" id="SSF46626">
    <property type="entry name" value="Cytochrome c"/>
    <property type="match status" value="1"/>
</dbReference>
<protein>
    <submittedName>
        <fullName evidence="6">Cytochrome C</fullName>
    </submittedName>
</protein>
<proteinExistence type="predicted"/>
<dbReference type="EMBL" id="CP021106">
    <property type="protein sequence ID" value="ARO87812.1"/>
    <property type="molecule type" value="Genomic_DNA"/>
</dbReference>
<dbReference type="Pfam" id="PF13442">
    <property type="entry name" value="Cytochrome_CBB3"/>
    <property type="match status" value="1"/>
</dbReference>
<dbReference type="KEGG" id="nlc:EBAPG3_008550"/>
<keyword evidence="7" id="KW-1185">Reference proteome</keyword>
<dbReference type="GO" id="GO:0009055">
    <property type="term" value="F:electron transfer activity"/>
    <property type="evidence" value="ECO:0007669"/>
    <property type="project" value="InterPro"/>
</dbReference>
<dbReference type="GO" id="GO:0020037">
    <property type="term" value="F:heme binding"/>
    <property type="evidence" value="ECO:0007669"/>
    <property type="project" value="InterPro"/>
</dbReference>
<name>A0A1W6SPW3_9PROT</name>
<sequence>MRKIKAGGAVSGFLLVMTIASGTMANAAWAAPPEAPGAGFSWKDGAEVYAKVCGYCHDAQVGPVIRGRALPAAYIHAVVRNGNRAMPAFRPSEIDNQSLAKLAEYISKN</sequence>
<keyword evidence="3" id="KW-0408">Iron</keyword>
<dbReference type="InterPro" id="IPR009056">
    <property type="entry name" value="Cyt_c-like_dom"/>
</dbReference>
<dbReference type="Proteomes" id="UP000012179">
    <property type="component" value="Chromosome"/>
</dbReference>
<gene>
    <name evidence="6" type="ORF">EBAPG3_008550</name>
</gene>
<dbReference type="eggNOG" id="COG2010">
    <property type="taxonomic scope" value="Bacteria"/>
</dbReference>
<keyword evidence="4" id="KW-0732">Signal</keyword>
<feature type="chain" id="PRO_5010873139" evidence="4">
    <location>
        <begin position="31"/>
        <end position="109"/>
    </location>
</feature>
<feature type="signal peptide" evidence="4">
    <location>
        <begin position="1"/>
        <end position="30"/>
    </location>
</feature>
<feature type="domain" description="Cytochrome c" evidence="5">
    <location>
        <begin position="42"/>
        <end position="106"/>
    </location>
</feature>
<evidence type="ECO:0000313" key="7">
    <source>
        <dbReference type="Proteomes" id="UP000012179"/>
    </source>
</evidence>
<dbReference type="RefSeq" id="WP_004178103.1">
    <property type="nucleotide sequence ID" value="NZ_CP021106.3"/>
</dbReference>
<evidence type="ECO:0000256" key="2">
    <source>
        <dbReference type="ARBA" id="ARBA00022723"/>
    </source>
</evidence>
<evidence type="ECO:0000256" key="1">
    <source>
        <dbReference type="ARBA" id="ARBA00022617"/>
    </source>
</evidence>
<dbReference type="InterPro" id="IPR036909">
    <property type="entry name" value="Cyt_c-like_dom_sf"/>
</dbReference>
<dbReference type="OrthoDB" id="9757546at2"/>
<evidence type="ECO:0000256" key="4">
    <source>
        <dbReference type="SAM" id="SignalP"/>
    </source>
</evidence>
<dbReference type="Gene3D" id="1.10.760.10">
    <property type="entry name" value="Cytochrome c-like domain"/>
    <property type="match status" value="1"/>
</dbReference>
<keyword evidence="2" id="KW-0479">Metal-binding</keyword>
<evidence type="ECO:0000259" key="5">
    <source>
        <dbReference type="Pfam" id="PF13442"/>
    </source>
</evidence>
<evidence type="ECO:0000256" key="3">
    <source>
        <dbReference type="ARBA" id="ARBA00023004"/>
    </source>
</evidence>